<dbReference type="Gene3D" id="3.30.565.10">
    <property type="entry name" value="Histidine kinase-like ATPase, C-terminal domain"/>
    <property type="match status" value="1"/>
</dbReference>
<evidence type="ECO:0000256" key="3">
    <source>
        <dbReference type="PROSITE-ProRule" id="PRU00169"/>
    </source>
</evidence>
<dbReference type="Gene3D" id="3.40.50.2300">
    <property type="match status" value="1"/>
</dbReference>
<dbReference type="SMART" id="SM00448">
    <property type="entry name" value="REC"/>
    <property type="match status" value="1"/>
</dbReference>
<dbReference type="PANTHER" id="PTHR44591">
    <property type="entry name" value="STRESS RESPONSE REGULATOR PROTEIN 1"/>
    <property type="match status" value="1"/>
</dbReference>
<dbReference type="InterPro" id="IPR011006">
    <property type="entry name" value="CheY-like_superfamily"/>
</dbReference>
<dbReference type="InterPro" id="IPR058245">
    <property type="entry name" value="NreC/VraR/RcsB-like_REC"/>
</dbReference>
<dbReference type="Proteomes" id="UP000319004">
    <property type="component" value="Chromosome"/>
</dbReference>
<dbReference type="AlphaFoldDB" id="A0A518HZ67"/>
<evidence type="ECO:0000313" key="5">
    <source>
        <dbReference type="EMBL" id="QDV46064.1"/>
    </source>
</evidence>
<dbReference type="PROSITE" id="PS50110">
    <property type="entry name" value="RESPONSE_REGULATORY"/>
    <property type="match status" value="1"/>
</dbReference>
<evidence type="ECO:0000256" key="2">
    <source>
        <dbReference type="ARBA" id="ARBA00023012"/>
    </source>
</evidence>
<feature type="modified residue" description="4-aspartylphosphate" evidence="3">
    <location>
        <position position="53"/>
    </location>
</feature>
<dbReference type="SUPFAM" id="SSF52172">
    <property type="entry name" value="CheY-like"/>
    <property type="match status" value="1"/>
</dbReference>
<dbReference type="EMBL" id="CP037423">
    <property type="protein sequence ID" value="QDV46064.1"/>
    <property type="molecule type" value="Genomic_DNA"/>
</dbReference>
<gene>
    <name evidence="5" type="primary">cheY_3</name>
    <name evidence="5" type="ORF">Enr13x_59680</name>
</gene>
<dbReference type="CDD" id="cd17535">
    <property type="entry name" value="REC_NarL-like"/>
    <property type="match status" value="1"/>
</dbReference>
<evidence type="ECO:0000256" key="1">
    <source>
        <dbReference type="ARBA" id="ARBA00022553"/>
    </source>
</evidence>
<keyword evidence="2" id="KW-0902">Two-component regulatory system</keyword>
<dbReference type="GO" id="GO:0000160">
    <property type="term" value="P:phosphorelay signal transduction system"/>
    <property type="evidence" value="ECO:0007669"/>
    <property type="project" value="UniProtKB-KW"/>
</dbReference>
<name>A0A518HZ67_9BACT</name>
<dbReference type="InterPro" id="IPR003594">
    <property type="entry name" value="HATPase_dom"/>
</dbReference>
<organism evidence="5 6">
    <name type="scientific">Stieleria neptunia</name>
    <dbReference type="NCBI Taxonomy" id="2527979"/>
    <lineage>
        <taxon>Bacteria</taxon>
        <taxon>Pseudomonadati</taxon>
        <taxon>Planctomycetota</taxon>
        <taxon>Planctomycetia</taxon>
        <taxon>Pirellulales</taxon>
        <taxon>Pirellulaceae</taxon>
        <taxon>Stieleria</taxon>
    </lineage>
</organism>
<dbReference type="PANTHER" id="PTHR44591:SF14">
    <property type="entry name" value="PROTEIN PILG"/>
    <property type="match status" value="1"/>
</dbReference>
<keyword evidence="6" id="KW-1185">Reference proteome</keyword>
<dbReference type="InterPro" id="IPR001789">
    <property type="entry name" value="Sig_transdc_resp-reg_receiver"/>
</dbReference>
<protein>
    <submittedName>
        <fullName evidence="5">Chemotaxis protein CheY</fullName>
    </submittedName>
</protein>
<proteinExistence type="predicted"/>
<evidence type="ECO:0000313" key="6">
    <source>
        <dbReference type="Proteomes" id="UP000319004"/>
    </source>
</evidence>
<reference evidence="5 6" key="1">
    <citation type="submission" date="2019-03" db="EMBL/GenBank/DDBJ databases">
        <title>Deep-cultivation of Planctomycetes and their phenomic and genomic characterization uncovers novel biology.</title>
        <authorList>
            <person name="Wiegand S."/>
            <person name="Jogler M."/>
            <person name="Boedeker C."/>
            <person name="Pinto D."/>
            <person name="Vollmers J."/>
            <person name="Rivas-Marin E."/>
            <person name="Kohn T."/>
            <person name="Peeters S.H."/>
            <person name="Heuer A."/>
            <person name="Rast P."/>
            <person name="Oberbeckmann S."/>
            <person name="Bunk B."/>
            <person name="Jeske O."/>
            <person name="Meyerdierks A."/>
            <person name="Storesund J.E."/>
            <person name="Kallscheuer N."/>
            <person name="Luecker S."/>
            <person name="Lage O.M."/>
            <person name="Pohl T."/>
            <person name="Merkel B.J."/>
            <person name="Hornburger P."/>
            <person name="Mueller R.-W."/>
            <person name="Bruemmer F."/>
            <person name="Labrenz M."/>
            <person name="Spormann A.M."/>
            <person name="Op den Camp H."/>
            <person name="Overmann J."/>
            <person name="Amann R."/>
            <person name="Jetten M.S.M."/>
            <person name="Mascher T."/>
            <person name="Medema M.H."/>
            <person name="Devos D.P."/>
            <person name="Kaster A.-K."/>
            <person name="Ovreas L."/>
            <person name="Rohde M."/>
            <person name="Galperin M.Y."/>
            <person name="Jogler C."/>
        </authorList>
    </citation>
    <scope>NUCLEOTIDE SEQUENCE [LARGE SCALE GENOMIC DNA]</scope>
    <source>
        <strain evidence="5 6">Enr13</strain>
    </source>
</reference>
<dbReference type="KEGG" id="snep:Enr13x_59680"/>
<keyword evidence="1 3" id="KW-0597">Phosphoprotein</keyword>
<evidence type="ECO:0000259" key="4">
    <source>
        <dbReference type="PROSITE" id="PS50110"/>
    </source>
</evidence>
<dbReference type="Pfam" id="PF13581">
    <property type="entry name" value="HATPase_c_2"/>
    <property type="match status" value="1"/>
</dbReference>
<sequence>MTTILIVDDSPVDRYFTRDLIADQPGFQIIFAEHGLDALQQMRQSAPDLVITDLVMPEMDGLELVRASRREFPEIPVVLMTAYGNESLAVDALYEGAASYVPKSKRVERLVETVYRVLARARANRNRNRSTKFYGKVEATFYLENDPDKIPALLDYVQQIIGGLELSDETEHIRVGVALEEALLHSIWHGNLELTSDELDRSRAAGWEGLKELISQRRSESPYRDRQIVLEVHVTNSTARFVIRDGGIGNQRLSARTFTREDYFGTGDGIGIALMSTLMDKVTYNEAGNELTLIKVSQN</sequence>
<dbReference type="RefSeq" id="WP_197455414.1">
    <property type="nucleotide sequence ID" value="NZ_CP037423.1"/>
</dbReference>
<feature type="domain" description="Response regulatory" evidence="4">
    <location>
        <begin position="3"/>
        <end position="118"/>
    </location>
</feature>
<dbReference type="InterPro" id="IPR050595">
    <property type="entry name" value="Bact_response_regulator"/>
</dbReference>
<dbReference type="InterPro" id="IPR036890">
    <property type="entry name" value="HATPase_C_sf"/>
</dbReference>
<dbReference type="SUPFAM" id="SSF55874">
    <property type="entry name" value="ATPase domain of HSP90 chaperone/DNA topoisomerase II/histidine kinase"/>
    <property type="match status" value="1"/>
</dbReference>
<accession>A0A518HZ67</accession>
<dbReference type="Pfam" id="PF00072">
    <property type="entry name" value="Response_reg"/>
    <property type="match status" value="1"/>
</dbReference>